<reference evidence="1 2" key="1">
    <citation type="submission" date="2024-01" db="EMBL/GenBank/DDBJ databases">
        <authorList>
            <person name="Waweru B."/>
        </authorList>
    </citation>
    <scope>NUCLEOTIDE SEQUENCE [LARGE SCALE GENOMIC DNA]</scope>
</reference>
<accession>A0AAV1RE10</accession>
<evidence type="ECO:0000313" key="1">
    <source>
        <dbReference type="EMBL" id="CAK7334557.1"/>
    </source>
</evidence>
<organism evidence="1 2">
    <name type="scientific">Dovyalis caffra</name>
    <dbReference type="NCBI Taxonomy" id="77055"/>
    <lineage>
        <taxon>Eukaryota</taxon>
        <taxon>Viridiplantae</taxon>
        <taxon>Streptophyta</taxon>
        <taxon>Embryophyta</taxon>
        <taxon>Tracheophyta</taxon>
        <taxon>Spermatophyta</taxon>
        <taxon>Magnoliopsida</taxon>
        <taxon>eudicotyledons</taxon>
        <taxon>Gunneridae</taxon>
        <taxon>Pentapetalae</taxon>
        <taxon>rosids</taxon>
        <taxon>fabids</taxon>
        <taxon>Malpighiales</taxon>
        <taxon>Salicaceae</taxon>
        <taxon>Flacourtieae</taxon>
        <taxon>Dovyalis</taxon>
    </lineage>
</organism>
<dbReference type="AlphaFoldDB" id="A0AAV1RE10"/>
<dbReference type="EMBL" id="CAWUPB010000950">
    <property type="protein sequence ID" value="CAK7334557.1"/>
    <property type="molecule type" value="Genomic_DNA"/>
</dbReference>
<protein>
    <submittedName>
        <fullName evidence="1">Uncharacterized protein</fullName>
    </submittedName>
</protein>
<sequence length="93" mass="11156">MSKFDLDKLVAKALLGKHKDVVRPEEKVKWFTKAPYLLYLFYNVANCKLNVARALKDRMKKESKYPKNIQRKQKAKILKRSIMMDYMVDDMHY</sequence>
<comment type="caution">
    <text evidence="1">The sequence shown here is derived from an EMBL/GenBank/DDBJ whole genome shotgun (WGS) entry which is preliminary data.</text>
</comment>
<evidence type="ECO:0000313" key="2">
    <source>
        <dbReference type="Proteomes" id="UP001314170"/>
    </source>
</evidence>
<keyword evidence="2" id="KW-1185">Reference proteome</keyword>
<gene>
    <name evidence="1" type="ORF">DCAF_LOCUS9980</name>
</gene>
<dbReference type="Proteomes" id="UP001314170">
    <property type="component" value="Unassembled WGS sequence"/>
</dbReference>
<proteinExistence type="predicted"/>
<name>A0AAV1RE10_9ROSI</name>